<feature type="transmembrane region" description="Helical" evidence="2">
    <location>
        <begin position="6"/>
        <end position="35"/>
    </location>
</feature>
<reference evidence="3 4" key="1">
    <citation type="submission" date="2020-08" db="EMBL/GenBank/DDBJ databases">
        <title>Genomic Encyclopedia of Type Strains, Phase IV (KMG-IV): sequencing the most valuable type-strain genomes for metagenomic binning, comparative biology and taxonomic classification.</title>
        <authorList>
            <person name="Goeker M."/>
        </authorList>
    </citation>
    <scope>NUCLEOTIDE SEQUENCE [LARGE SCALE GENOMIC DNA]</scope>
    <source>
        <strain evidence="3 4">DSM 21769</strain>
    </source>
</reference>
<organism evidence="3 4">
    <name type="scientific">Geomicrobium halophilum</name>
    <dbReference type="NCBI Taxonomy" id="549000"/>
    <lineage>
        <taxon>Bacteria</taxon>
        <taxon>Bacillati</taxon>
        <taxon>Bacillota</taxon>
        <taxon>Bacilli</taxon>
        <taxon>Bacillales</taxon>
        <taxon>Geomicrobium</taxon>
    </lineage>
</organism>
<dbReference type="InterPro" id="IPR019649">
    <property type="entry name" value="DUF2512"/>
</dbReference>
<dbReference type="EMBL" id="JACHHJ010000004">
    <property type="protein sequence ID" value="MBB6450788.1"/>
    <property type="molecule type" value="Genomic_DNA"/>
</dbReference>
<evidence type="ECO:0000256" key="1">
    <source>
        <dbReference type="SAM" id="MobiDB-lite"/>
    </source>
</evidence>
<keyword evidence="2" id="KW-0812">Transmembrane</keyword>
<keyword evidence="2" id="KW-0472">Membrane</keyword>
<accession>A0A841Q2L5</accession>
<evidence type="ECO:0000313" key="3">
    <source>
        <dbReference type="EMBL" id="MBB6450788.1"/>
    </source>
</evidence>
<dbReference type="Pfam" id="PF10710">
    <property type="entry name" value="DUF2512"/>
    <property type="match status" value="1"/>
</dbReference>
<keyword evidence="4" id="KW-1185">Reference proteome</keyword>
<evidence type="ECO:0000313" key="4">
    <source>
        <dbReference type="Proteomes" id="UP000568839"/>
    </source>
</evidence>
<comment type="caution">
    <text evidence="3">The sequence shown here is derived from an EMBL/GenBank/DDBJ whole genome shotgun (WGS) entry which is preliminary data.</text>
</comment>
<name>A0A841Q2L5_9BACL</name>
<feature type="region of interest" description="Disordered" evidence="1">
    <location>
        <begin position="102"/>
        <end position="134"/>
    </location>
</feature>
<feature type="transmembrane region" description="Helical" evidence="2">
    <location>
        <begin position="47"/>
        <end position="67"/>
    </location>
</feature>
<protein>
    <recommendedName>
        <fullName evidence="5">DUF2512 family protein</fullName>
    </recommendedName>
</protein>
<sequence>MTTAVLWIVMGGIFGIPLTEILLISVLLTGVSFIVGDLWIYPKAGNLAATISDFCLILIGIWVLGGLFTQLDFGEAAMTSAVILAVGEWFFHRYMDTQVFEEQASENPPERNLQTEFGSDMDVKSDAKKAKKKK</sequence>
<evidence type="ECO:0000256" key="2">
    <source>
        <dbReference type="SAM" id="Phobius"/>
    </source>
</evidence>
<dbReference type="AlphaFoldDB" id="A0A841Q2L5"/>
<proteinExistence type="predicted"/>
<gene>
    <name evidence="3" type="ORF">HNR44_002778</name>
</gene>
<keyword evidence="2" id="KW-1133">Transmembrane helix</keyword>
<evidence type="ECO:0008006" key="5">
    <source>
        <dbReference type="Google" id="ProtNLM"/>
    </source>
</evidence>
<dbReference type="Proteomes" id="UP000568839">
    <property type="component" value="Unassembled WGS sequence"/>
</dbReference>